<dbReference type="PRINTS" id="PR00081">
    <property type="entry name" value="GDHRDH"/>
</dbReference>
<gene>
    <name evidence="4" type="ORF">WG66_15922</name>
</gene>
<dbReference type="Pfam" id="PF00106">
    <property type="entry name" value="adh_short"/>
    <property type="match status" value="1"/>
</dbReference>
<evidence type="ECO:0000256" key="1">
    <source>
        <dbReference type="ARBA" id="ARBA00006484"/>
    </source>
</evidence>
<evidence type="ECO:0000313" key="4">
    <source>
        <dbReference type="EMBL" id="KTB31493.1"/>
    </source>
</evidence>
<reference evidence="4 5" key="1">
    <citation type="submission" date="2015-12" db="EMBL/GenBank/DDBJ databases">
        <title>Draft genome sequence of Moniliophthora roreri, the causal agent of frosty pod rot of cacao.</title>
        <authorList>
            <person name="Aime M.C."/>
            <person name="Diaz-Valderrama J.R."/>
            <person name="Kijpornyongpan T."/>
            <person name="Phillips-Mora W."/>
        </authorList>
    </citation>
    <scope>NUCLEOTIDE SEQUENCE [LARGE SCALE GENOMIC DNA]</scope>
    <source>
        <strain evidence="4 5">MCA 2952</strain>
    </source>
</reference>
<dbReference type="Gene3D" id="3.40.50.720">
    <property type="entry name" value="NAD(P)-binding Rossmann-like Domain"/>
    <property type="match status" value="1"/>
</dbReference>
<evidence type="ECO:0008006" key="6">
    <source>
        <dbReference type="Google" id="ProtNLM"/>
    </source>
</evidence>
<keyword evidence="2" id="KW-0560">Oxidoreductase</keyword>
<proteinExistence type="inferred from homology"/>
<dbReference type="PANTHER" id="PTHR44229:SF4">
    <property type="entry name" value="15-HYDROXYPROSTAGLANDIN DEHYDROGENASE [NAD(+)]"/>
    <property type="match status" value="1"/>
</dbReference>
<dbReference type="SUPFAM" id="SSF51735">
    <property type="entry name" value="NAD(P)-binding Rossmann-fold domains"/>
    <property type="match status" value="1"/>
</dbReference>
<accession>A0A0W0F591</accession>
<name>A0A0W0F591_MONRR</name>
<dbReference type="InterPro" id="IPR036291">
    <property type="entry name" value="NAD(P)-bd_dom_sf"/>
</dbReference>
<dbReference type="eggNOG" id="KOG4169">
    <property type="taxonomic scope" value="Eukaryota"/>
</dbReference>
<dbReference type="AlphaFoldDB" id="A0A0W0F591"/>
<dbReference type="GO" id="GO:0016616">
    <property type="term" value="F:oxidoreductase activity, acting on the CH-OH group of donors, NAD or NADP as acceptor"/>
    <property type="evidence" value="ECO:0007669"/>
    <property type="project" value="TreeGrafter"/>
</dbReference>
<sequence length="298" mass="32510">MTNSSTQTAAADVAGDVAFVTGAASGIGLALTKELVRLGQVARVILVDLNGTGASKVADELNGTAGETVAIAVKTDITSWDQQVAAYELGQKTFGRVDYFIANAGIGEIPWIPKFDPSTAKSRPITEPNTYVTEVNLMAQLHTAALAFQVFERQEFNRHGFRGKLVFTSSLYGIFPSMCQPIYSAAKGGLVDFMRASAEFYADKALTISVICPSLVSTGIQPPVLFQEFYDLNMLTPVEAIVHQYISLLGASKNNGKVICIYQNKAWEQPLEPRNSEDVSLLLSMLERKWGQMYGYWE</sequence>
<dbReference type="PRINTS" id="PR00080">
    <property type="entry name" value="SDRFAMILY"/>
</dbReference>
<protein>
    <recommendedName>
        <fullName evidence="6">15-hydroxyprostaglandin dehydrogenase</fullName>
    </recommendedName>
</protein>
<comment type="caution">
    <text evidence="4">The sequence shown here is derived from an EMBL/GenBank/DDBJ whole genome shotgun (WGS) entry which is preliminary data.</text>
</comment>
<comment type="similarity">
    <text evidence="1 3">Belongs to the short-chain dehydrogenases/reductases (SDR) family.</text>
</comment>
<evidence type="ECO:0000313" key="5">
    <source>
        <dbReference type="Proteomes" id="UP000054988"/>
    </source>
</evidence>
<dbReference type="Proteomes" id="UP000054988">
    <property type="component" value="Unassembled WGS sequence"/>
</dbReference>
<evidence type="ECO:0000256" key="3">
    <source>
        <dbReference type="RuleBase" id="RU000363"/>
    </source>
</evidence>
<evidence type="ECO:0000256" key="2">
    <source>
        <dbReference type="ARBA" id="ARBA00023002"/>
    </source>
</evidence>
<organism evidence="4 5">
    <name type="scientific">Moniliophthora roreri</name>
    <name type="common">Frosty pod rot fungus</name>
    <name type="synonym">Monilia roreri</name>
    <dbReference type="NCBI Taxonomy" id="221103"/>
    <lineage>
        <taxon>Eukaryota</taxon>
        <taxon>Fungi</taxon>
        <taxon>Dikarya</taxon>
        <taxon>Basidiomycota</taxon>
        <taxon>Agaricomycotina</taxon>
        <taxon>Agaricomycetes</taxon>
        <taxon>Agaricomycetidae</taxon>
        <taxon>Agaricales</taxon>
        <taxon>Marasmiineae</taxon>
        <taxon>Marasmiaceae</taxon>
        <taxon>Moniliophthora</taxon>
    </lineage>
</organism>
<dbReference type="GO" id="GO:0005737">
    <property type="term" value="C:cytoplasm"/>
    <property type="evidence" value="ECO:0007669"/>
    <property type="project" value="TreeGrafter"/>
</dbReference>
<dbReference type="PANTHER" id="PTHR44229">
    <property type="entry name" value="15-HYDROXYPROSTAGLANDIN DEHYDROGENASE [NAD(+)]"/>
    <property type="match status" value="1"/>
</dbReference>
<dbReference type="InterPro" id="IPR002347">
    <property type="entry name" value="SDR_fam"/>
</dbReference>
<dbReference type="EMBL" id="LATX01002319">
    <property type="protein sequence ID" value="KTB31493.1"/>
    <property type="molecule type" value="Genomic_DNA"/>
</dbReference>